<dbReference type="AlphaFoldDB" id="A0A8J3A5Q5"/>
<comment type="caution">
    <text evidence="2">The sequence shown here is derived from an EMBL/GenBank/DDBJ whole genome shotgun (WGS) entry which is preliminary data.</text>
</comment>
<dbReference type="EMBL" id="BMGZ01000004">
    <property type="protein sequence ID" value="GGI01256.1"/>
    <property type="molecule type" value="Genomic_DNA"/>
</dbReference>
<keyword evidence="1" id="KW-0732">Signal</keyword>
<sequence>MPSTRKPRSFALSLSAAVAALCAAAPAFAQEADESFEAVMDAHWQWYLEQSPTYATMLGEDVAGDELGDPSVAAYDAAVEDRKEFFAKLEAIDPATLSEDNQLNYALLTQQLEDEIEAGDYAGKYILISNRGGPHLDMTGLPDLLPFFDADDYTSYVTRLGKMDEYIETATETIRTGIEGGWTQPCASMEGYEDSISTHIVDDVSDSVFLDPFATKPATMAQARFDELKAKATGIVEAEIIPAIETFETFYMEEYQPACRTIDGIGSVEGGQDYYAYLARSFTTTDATPDEIHQTGLSEVARIRAEMEKVIEEADFDGTFEEWLTFLRTDPQFYPKTGEERMVEAARIAKKMDGEMPKLFATLPSLPYGLKEIPLDIAEKTTTAYYQPGAGDGTRAGFYFVNTTKLDTRPLYELEALTLHEAVPGHHHQIALAQQLDMPPFRRFTFFTAFVEGWGLYAESLGEEAGFYETPYTKFGQLSYEMWRACRLVVDTGIHAKGWTRQQAIDFMAENSALSMNNITTEVDRYITWPGQALAYKTGELKITELRALAEEELGEDFDIRLFHDAVLENGGVPLSVLEDHIKAWIEEQKG</sequence>
<organism evidence="2 4">
    <name type="scientific">Aquisalinus luteolus</name>
    <dbReference type="NCBI Taxonomy" id="1566827"/>
    <lineage>
        <taxon>Bacteria</taxon>
        <taxon>Pseudomonadati</taxon>
        <taxon>Pseudomonadota</taxon>
        <taxon>Alphaproteobacteria</taxon>
        <taxon>Parvularculales</taxon>
        <taxon>Parvularculaceae</taxon>
        <taxon>Aquisalinus</taxon>
    </lineage>
</organism>
<reference evidence="2" key="1">
    <citation type="journal article" date="2014" name="Int. J. Syst. Evol. Microbiol.">
        <title>Complete genome sequence of Corynebacterium casei LMG S-19264T (=DSM 44701T), isolated from a smear-ripened cheese.</title>
        <authorList>
            <consortium name="US DOE Joint Genome Institute (JGI-PGF)"/>
            <person name="Walter F."/>
            <person name="Albersmeier A."/>
            <person name="Kalinowski J."/>
            <person name="Ruckert C."/>
        </authorList>
    </citation>
    <scope>NUCLEOTIDE SEQUENCE</scope>
    <source>
        <strain evidence="2">CGMCC 1.14984</strain>
    </source>
</reference>
<accession>A0A8J3A5Q5</accession>
<reference evidence="3 5" key="2">
    <citation type="submission" date="2020-02" db="EMBL/GenBank/DDBJ databases">
        <title>Genome sequence of Parvularcula flava strain NH6-79.</title>
        <authorList>
            <person name="Abdul Karim M.H."/>
            <person name="Lam M.Q."/>
            <person name="Chen S.J."/>
            <person name="Yahya A."/>
            <person name="Shahir S."/>
            <person name="Shamsir M.S."/>
            <person name="Chong C.S."/>
        </authorList>
    </citation>
    <scope>NUCLEOTIDE SEQUENCE [LARGE SCALE GENOMIC DNA]</scope>
    <source>
        <strain evidence="3 5">NH6-79</strain>
    </source>
</reference>
<dbReference type="EMBL" id="VCJR02000004">
    <property type="protein sequence ID" value="NHK29280.1"/>
    <property type="molecule type" value="Genomic_DNA"/>
</dbReference>
<feature type="chain" id="PRO_5035256486" evidence="1">
    <location>
        <begin position="30"/>
        <end position="591"/>
    </location>
</feature>
<dbReference type="InterPro" id="IPR010281">
    <property type="entry name" value="DUF885"/>
</dbReference>
<dbReference type="Proteomes" id="UP000818603">
    <property type="component" value="Unassembled WGS sequence"/>
</dbReference>
<dbReference type="RefSeq" id="WP_155142172.1">
    <property type="nucleotide sequence ID" value="NZ_BMGZ01000004.1"/>
</dbReference>
<keyword evidence="5" id="KW-1185">Reference proteome</keyword>
<dbReference type="PANTHER" id="PTHR33361:SF2">
    <property type="entry name" value="DUF885 DOMAIN-CONTAINING PROTEIN"/>
    <property type="match status" value="1"/>
</dbReference>
<evidence type="ECO:0000313" key="5">
    <source>
        <dbReference type="Proteomes" id="UP000818603"/>
    </source>
</evidence>
<proteinExistence type="predicted"/>
<feature type="signal peptide" evidence="1">
    <location>
        <begin position="1"/>
        <end position="29"/>
    </location>
</feature>
<name>A0A8J3A5Q5_9PROT</name>
<evidence type="ECO:0000313" key="4">
    <source>
        <dbReference type="Proteomes" id="UP000621856"/>
    </source>
</evidence>
<evidence type="ECO:0000313" key="2">
    <source>
        <dbReference type="EMBL" id="GGI01256.1"/>
    </source>
</evidence>
<evidence type="ECO:0000256" key="1">
    <source>
        <dbReference type="SAM" id="SignalP"/>
    </source>
</evidence>
<dbReference type="PANTHER" id="PTHR33361">
    <property type="entry name" value="GLR0591 PROTEIN"/>
    <property type="match status" value="1"/>
</dbReference>
<dbReference type="Proteomes" id="UP000621856">
    <property type="component" value="Unassembled WGS sequence"/>
</dbReference>
<protein>
    <submittedName>
        <fullName evidence="3">DUF885 domain-containing protein</fullName>
    </submittedName>
</protein>
<evidence type="ECO:0000313" key="3">
    <source>
        <dbReference type="EMBL" id="NHK29280.1"/>
    </source>
</evidence>
<reference evidence="2" key="3">
    <citation type="submission" date="2020-09" db="EMBL/GenBank/DDBJ databases">
        <authorList>
            <person name="Sun Q."/>
            <person name="Zhou Y."/>
        </authorList>
    </citation>
    <scope>NUCLEOTIDE SEQUENCE</scope>
    <source>
        <strain evidence="2">CGMCC 1.14984</strain>
    </source>
</reference>
<gene>
    <name evidence="3" type="ORF">FF098_015280</name>
    <name evidence="2" type="ORF">GCM10011355_31470</name>
</gene>
<dbReference type="Pfam" id="PF05960">
    <property type="entry name" value="DUF885"/>
    <property type="match status" value="1"/>
</dbReference>